<dbReference type="PANTHER" id="PTHR43567:SF1">
    <property type="entry name" value="FLAVOREDOXIN"/>
    <property type="match status" value="1"/>
</dbReference>
<organism evidence="5 6">
    <name type="scientific">Mucilaginibacter xinganensis</name>
    <dbReference type="NCBI Taxonomy" id="1234841"/>
    <lineage>
        <taxon>Bacteria</taxon>
        <taxon>Pseudomonadati</taxon>
        <taxon>Bacteroidota</taxon>
        <taxon>Sphingobacteriia</taxon>
        <taxon>Sphingobacteriales</taxon>
        <taxon>Sphingobacteriaceae</taxon>
        <taxon>Mucilaginibacter</taxon>
    </lineage>
</organism>
<keyword evidence="6" id="KW-1185">Reference proteome</keyword>
<feature type="domain" description="Flavin reductase like" evidence="4">
    <location>
        <begin position="13"/>
        <end position="166"/>
    </location>
</feature>
<dbReference type="InterPro" id="IPR012349">
    <property type="entry name" value="Split_barrel_FMN-bd"/>
</dbReference>
<accession>A0A223P3K7</accession>
<evidence type="ECO:0000259" key="4">
    <source>
        <dbReference type="Pfam" id="PF01613"/>
    </source>
</evidence>
<evidence type="ECO:0000313" key="6">
    <source>
        <dbReference type="Proteomes" id="UP000215002"/>
    </source>
</evidence>
<comment type="cofactor">
    <cofactor evidence="1">
        <name>FMN</name>
        <dbReference type="ChEBI" id="CHEBI:58210"/>
    </cofactor>
</comment>
<comment type="similarity">
    <text evidence="3">Belongs to the flavoredoxin family.</text>
</comment>
<dbReference type="InterPro" id="IPR052174">
    <property type="entry name" value="Flavoredoxin"/>
</dbReference>
<evidence type="ECO:0000256" key="3">
    <source>
        <dbReference type="ARBA" id="ARBA00038054"/>
    </source>
</evidence>
<protein>
    <submittedName>
        <fullName evidence="5">Flavin reductase</fullName>
    </submittedName>
</protein>
<dbReference type="Pfam" id="PF01613">
    <property type="entry name" value="Flavin_Reduct"/>
    <property type="match status" value="1"/>
</dbReference>
<name>A0A223P3K7_9SPHI</name>
<dbReference type="PANTHER" id="PTHR43567">
    <property type="entry name" value="FLAVOREDOXIN-RELATED-RELATED"/>
    <property type="match status" value="1"/>
</dbReference>
<dbReference type="Proteomes" id="UP000215002">
    <property type="component" value="Chromosome"/>
</dbReference>
<dbReference type="InterPro" id="IPR002563">
    <property type="entry name" value="Flavin_Rdtase-like_dom"/>
</dbReference>
<dbReference type="RefSeq" id="WP_245845696.1">
    <property type="nucleotide sequence ID" value="NZ_CP022743.1"/>
</dbReference>
<dbReference type="KEGG" id="muc:MuYL_4783"/>
<evidence type="ECO:0000256" key="2">
    <source>
        <dbReference type="ARBA" id="ARBA00022630"/>
    </source>
</evidence>
<keyword evidence="2" id="KW-0285">Flavoprotein</keyword>
<dbReference type="AlphaFoldDB" id="A0A223P3K7"/>
<evidence type="ECO:0000256" key="1">
    <source>
        <dbReference type="ARBA" id="ARBA00001917"/>
    </source>
</evidence>
<dbReference type="GO" id="GO:0010181">
    <property type="term" value="F:FMN binding"/>
    <property type="evidence" value="ECO:0007669"/>
    <property type="project" value="InterPro"/>
</dbReference>
<gene>
    <name evidence="5" type="ORF">MuYL_4783</name>
</gene>
<reference evidence="5 6" key="1">
    <citation type="submission" date="2017-08" db="EMBL/GenBank/DDBJ databases">
        <title>Complete genome sequence of Mucilaginibacter sp. strain BJC16-A31.</title>
        <authorList>
            <consortium name="Henan University of Science and Technology"/>
            <person name="You X."/>
        </authorList>
    </citation>
    <scope>NUCLEOTIDE SEQUENCE [LARGE SCALE GENOMIC DNA]</scope>
    <source>
        <strain evidence="5 6">BJC16-A31</strain>
    </source>
</reference>
<dbReference type="GO" id="GO:0016646">
    <property type="term" value="F:oxidoreductase activity, acting on the CH-NH group of donors, NAD or NADP as acceptor"/>
    <property type="evidence" value="ECO:0007669"/>
    <property type="project" value="UniProtKB-ARBA"/>
</dbReference>
<proteinExistence type="inferred from homology"/>
<dbReference type="SUPFAM" id="SSF50475">
    <property type="entry name" value="FMN-binding split barrel"/>
    <property type="match status" value="1"/>
</dbReference>
<dbReference type="EMBL" id="CP022743">
    <property type="protein sequence ID" value="ASU36666.1"/>
    <property type="molecule type" value="Genomic_DNA"/>
</dbReference>
<evidence type="ECO:0000313" key="5">
    <source>
        <dbReference type="EMBL" id="ASU36666.1"/>
    </source>
</evidence>
<dbReference type="Gene3D" id="2.30.110.10">
    <property type="entry name" value="Electron Transport, Fmn-binding Protein, Chain A"/>
    <property type="match status" value="1"/>
</dbReference>
<sequence>MMHIASEPSILYFGTPVVLIGTKNPNGTDNLAPMSSIFWLGWRCIIGLAAASKTTENLLLNRQCVLNLASVNEVAAVNRLAKTTGSNPVPDGKLLKGYRYEADKFAIAGLTKQHAATVKAPRVKECPVQMEAVVEAIHGLAADDAGQRGKIITFELRIQRVYLHEAILMDGHPNRVDPDKWKPLIMSFQQFYSLGDKVHASTLSEIPERLYNTLDRERAIKSYELSGDDER</sequence>